<dbReference type="PANTHER" id="PTHR10099:SF1">
    <property type="entry name" value="PHOSPHORIBOSYLFORMYLGLYCINAMIDINE SYNTHASE"/>
    <property type="match status" value="1"/>
</dbReference>
<keyword evidence="2" id="KW-0436">Ligase</keyword>
<dbReference type="GO" id="GO:0005524">
    <property type="term" value="F:ATP binding"/>
    <property type="evidence" value="ECO:0007669"/>
    <property type="project" value="UniProtKB-KW"/>
</dbReference>
<dbReference type="InterPro" id="IPR010075">
    <property type="entry name" value="PRibForGlyAmidine_synth_PurQ"/>
</dbReference>
<dbReference type="GO" id="GO:0005737">
    <property type="term" value="C:cytoplasm"/>
    <property type="evidence" value="ECO:0007669"/>
    <property type="project" value="TreeGrafter"/>
</dbReference>
<proteinExistence type="predicted"/>
<dbReference type="InterPro" id="IPR029062">
    <property type="entry name" value="Class_I_gatase-like"/>
</dbReference>
<evidence type="ECO:0000313" key="8">
    <source>
        <dbReference type="EMBL" id="OGK19222.1"/>
    </source>
</evidence>
<keyword evidence="5" id="KW-0378">Hydrolase</keyword>
<dbReference type="SMART" id="SM01211">
    <property type="entry name" value="GATase_5"/>
    <property type="match status" value="1"/>
</dbReference>
<keyword evidence="7" id="KW-0315">Glutamine amidotransferase</keyword>
<accession>A0A1F7GL14</accession>
<dbReference type="GO" id="GO:0006189">
    <property type="term" value="P:'de novo' IMP biosynthetic process"/>
    <property type="evidence" value="ECO:0007669"/>
    <property type="project" value="InterPro"/>
</dbReference>
<dbReference type="Gene3D" id="3.40.50.880">
    <property type="match status" value="1"/>
</dbReference>
<dbReference type="Proteomes" id="UP000177026">
    <property type="component" value="Unassembled WGS sequence"/>
</dbReference>
<dbReference type="PIRSF" id="PIRSF001586">
    <property type="entry name" value="FGAM_synth_I"/>
    <property type="match status" value="1"/>
</dbReference>
<keyword evidence="3" id="KW-0547">Nucleotide-binding</keyword>
<dbReference type="PROSITE" id="PS51273">
    <property type="entry name" value="GATASE_TYPE_1"/>
    <property type="match status" value="1"/>
</dbReference>
<dbReference type="GO" id="GO:0016787">
    <property type="term" value="F:hydrolase activity"/>
    <property type="evidence" value="ECO:0007669"/>
    <property type="project" value="UniProtKB-KW"/>
</dbReference>
<dbReference type="PANTHER" id="PTHR10099">
    <property type="entry name" value="PHOSPHORIBOSYLFORMYLGLYCINAMIDINE SYNTHASE"/>
    <property type="match status" value="1"/>
</dbReference>
<dbReference type="AlphaFoldDB" id="A0A1F7GL14"/>
<comment type="caution">
    <text evidence="8">The sequence shown here is derived from an EMBL/GenBank/DDBJ whole genome shotgun (WGS) entry which is preliminary data.</text>
</comment>
<dbReference type="GO" id="GO:0004642">
    <property type="term" value="F:phosphoribosylformylglycinamidine synthase activity"/>
    <property type="evidence" value="ECO:0007669"/>
    <property type="project" value="InterPro"/>
</dbReference>
<keyword evidence="4" id="KW-0658">Purine biosynthesis</keyword>
<dbReference type="CDD" id="cd01740">
    <property type="entry name" value="GATase1_FGAR_AT"/>
    <property type="match status" value="1"/>
</dbReference>
<evidence type="ECO:0000256" key="5">
    <source>
        <dbReference type="ARBA" id="ARBA00022801"/>
    </source>
</evidence>
<evidence type="ECO:0000256" key="7">
    <source>
        <dbReference type="ARBA" id="ARBA00022962"/>
    </source>
</evidence>
<organism evidence="8 9">
    <name type="scientific">Candidatus Roizmanbacteria bacterium RIFCSPHIGHO2_01_FULL_39_8</name>
    <dbReference type="NCBI Taxonomy" id="1802033"/>
    <lineage>
        <taxon>Bacteria</taxon>
        <taxon>Candidatus Roizmaniibacteriota</taxon>
    </lineage>
</organism>
<dbReference type="SUPFAM" id="SSF52317">
    <property type="entry name" value="Class I glutamine amidotransferase-like"/>
    <property type="match status" value="1"/>
</dbReference>
<evidence type="ECO:0000313" key="9">
    <source>
        <dbReference type="Proteomes" id="UP000177026"/>
    </source>
</evidence>
<evidence type="ECO:0000256" key="6">
    <source>
        <dbReference type="ARBA" id="ARBA00022840"/>
    </source>
</evidence>
<evidence type="ECO:0000256" key="2">
    <source>
        <dbReference type="ARBA" id="ARBA00022598"/>
    </source>
</evidence>
<dbReference type="Pfam" id="PF13507">
    <property type="entry name" value="GATase_5"/>
    <property type="match status" value="1"/>
</dbReference>
<sequence length="258" mass="28711">MEKPNFMIMAGYGLNCEEETKYAFELAGGPGDIVHINDLIAGIKKLNDYQILAIPGGFAYGDDTGAGNAFANKMKNHLLEKLKKFIAQDRLVIGICNGFQILAHLELLPVKIALINNNTARYTDRWVDCKVENSSPWLRGIKTISMPIAHGEGNVYVDAKTLDVIKKKTLVALRYTKGAVCEYQSLPANPNGSIDNIAGISDESGKIFGLMPHPERAMFFTQLPNWPYLREKYKRSGEIIPDKGPGLRIFKNAIDYFN</sequence>
<evidence type="ECO:0000256" key="3">
    <source>
        <dbReference type="ARBA" id="ARBA00022741"/>
    </source>
</evidence>
<keyword evidence="6" id="KW-0067">ATP-binding</keyword>
<keyword evidence="1" id="KW-0963">Cytoplasm</keyword>
<gene>
    <name evidence="8" type="ORF">A2866_03765</name>
</gene>
<name>A0A1F7GL14_9BACT</name>
<evidence type="ECO:0000256" key="1">
    <source>
        <dbReference type="ARBA" id="ARBA00022490"/>
    </source>
</evidence>
<protein>
    <submittedName>
        <fullName evidence="8">Uncharacterized protein</fullName>
    </submittedName>
</protein>
<dbReference type="EMBL" id="MFZI01000053">
    <property type="protein sequence ID" value="OGK19222.1"/>
    <property type="molecule type" value="Genomic_DNA"/>
</dbReference>
<evidence type="ECO:0000256" key="4">
    <source>
        <dbReference type="ARBA" id="ARBA00022755"/>
    </source>
</evidence>
<reference evidence="8 9" key="1">
    <citation type="journal article" date="2016" name="Nat. Commun.">
        <title>Thousands of microbial genomes shed light on interconnected biogeochemical processes in an aquifer system.</title>
        <authorList>
            <person name="Anantharaman K."/>
            <person name="Brown C.T."/>
            <person name="Hug L.A."/>
            <person name="Sharon I."/>
            <person name="Castelle C.J."/>
            <person name="Probst A.J."/>
            <person name="Thomas B.C."/>
            <person name="Singh A."/>
            <person name="Wilkins M.J."/>
            <person name="Karaoz U."/>
            <person name="Brodie E.L."/>
            <person name="Williams K.H."/>
            <person name="Hubbard S.S."/>
            <person name="Banfield J.F."/>
        </authorList>
    </citation>
    <scope>NUCLEOTIDE SEQUENCE [LARGE SCALE GENOMIC DNA]</scope>
</reference>